<comment type="caution">
    <text evidence="1">The sequence shown here is derived from an EMBL/GenBank/DDBJ whole genome shotgun (WGS) entry which is preliminary data.</text>
</comment>
<reference evidence="1 2" key="1">
    <citation type="journal article" date="2024" name="G3 (Bethesda)">
        <title>Genome assembly of Hibiscus sabdariffa L. provides insights into metabolisms of medicinal natural products.</title>
        <authorList>
            <person name="Kim T."/>
        </authorList>
    </citation>
    <scope>NUCLEOTIDE SEQUENCE [LARGE SCALE GENOMIC DNA]</scope>
    <source>
        <strain evidence="1">TK-2024</strain>
        <tissue evidence="1">Old leaves</tissue>
    </source>
</reference>
<sequence length="130" mass="14876">MKIADGEHMQQPLSGHRHKELTSPSPAFYPLCQLWWCSWGSARCCHCSIFWPHWFDFSDPSQNLCYQDHHFVLVRASSSLNQTPQVQPAGVIAKLNVRGGYGKILLTFVAMISAIGNVRNHRHRQQPNQH</sequence>
<gene>
    <name evidence="1" type="ORF">V6N12_004841</name>
</gene>
<dbReference type="Proteomes" id="UP001472677">
    <property type="component" value="Unassembled WGS sequence"/>
</dbReference>
<protein>
    <submittedName>
        <fullName evidence="1">Uncharacterized protein</fullName>
    </submittedName>
</protein>
<accession>A0ABR2CMQ2</accession>
<keyword evidence="2" id="KW-1185">Reference proteome</keyword>
<evidence type="ECO:0000313" key="2">
    <source>
        <dbReference type="Proteomes" id="UP001472677"/>
    </source>
</evidence>
<proteinExistence type="predicted"/>
<evidence type="ECO:0000313" key="1">
    <source>
        <dbReference type="EMBL" id="KAK8520916.1"/>
    </source>
</evidence>
<organism evidence="1 2">
    <name type="scientific">Hibiscus sabdariffa</name>
    <name type="common">roselle</name>
    <dbReference type="NCBI Taxonomy" id="183260"/>
    <lineage>
        <taxon>Eukaryota</taxon>
        <taxon>Viridiplantae</taxon>
        <taxon>Streptophyta</taxon>
        <taxon>Embryophyta</taxon>
        <taxon>Tracheophyta</taxon>
        <taxon>Spermatophyta</taxon>
        <taxon>Magnoliopsida</taxon>
        <taxon>eudicotyledons</taxon>
        <taxon>Gunneridae</taxon>
        <taxon>Pentapetalae</taxon>
        <taxon>rosids</taxon>
        <taxon>malvids</taxon>
        <taxon>Malvales</taxon>
        <taxon>Malvaceae</taxon>
        <taxon>Malvoideae</taxon>
        <taxon>Hibiscus</taxon>
    </lineage>
</organism>
<dbReference type="EMBL" id="JBBPBM010000048">
    <property type="protein sequence ID" value="KAK8520916.1"/>
    <property type="molecule type" value="Genomic_DNA"/>
</dbReference>
<name>A0ABR2CMQ2_9ROSI</name>